<feature type="non-terminal residue" evidence="8">
    <location>
        <position position="1"/>
    </location>
</feature>
<feature type="non-terminal residue" evidence="8">
    <location>
        <position position="161"/>
    </location>
</feature>
<dbReference type="HOGENOM" id="CLU_081685_0_0_1"/>
<dbReference type="PaxDb" id="6945-B7QGM4"/>
<evidence type="ECO:0000256" key="6">
    <source>
        <dbReference type="ARBA" id="ARBA00023098"/>
    </source>
</evidence>
<keyword evidence="3 8" id="KW-0378">Hydrolase</keyword>
<keyword evidence="5" id="KW-0442">Lipid degradation</keyword>
<dbReference type="SUPFAM" id="SSF48619">
    <property type="entry name" value="Phospholipase A2, PLA2"/>
    <property type="match status" value="1"/>
</dbReference>
<dbReference type="AlphaFoldDB" id="B7QGM4"/>
<feature type="domain" description="Phospholipase A2-like central" evidence="7">
    <location>
        <begin position="57"/>
        <end position="150"/>
    </location>
</feature>
<reference evidence="8" key="1">
    <citation type="submission" date="2008-03" db="EMBL/GenBank/DDBJ databases">
        <title>Annotation of Ixodes scapularis.</title>
        <authorList>
            <consortium name="Ixodes scapularis Genome Project Consortium"/>
            <person name="Caler E."/>
            <person name="Hannick L.I."/>
            <person name="Bidwell S."/>
            <person name="Joardar V."/>
            <person name="Thiagarajan M."/>
            <person name="Amedeo P."/>
            <person name="Galinsky K.J."/>
            <person name="Schobel S."/>
            <person name="Inman J."/>
            <person name="Hostetler J."/>
            <person name="Miller J."/>
            <person name="Hammond M."/>
            <person name="Megy K."/>
            <person name="Lawson D."/>
            <person name="Kodira C."/>
            <person name="Sutton G."/>
            <person name="Meyer J."/>
            <person name="Hill C.A."/>
            <person name="Birren B."/>
            <person name="Nene V."/>
            <person name="Collins F."/>
            <person name="Alarcon-Chaidez F."/>
            <person name="Wikel S."/>
            <person name="Strausberg R."/>
        </authorList>
    </citation>
    <scope>NUCLEOTIDE SEQUENCE [LARGE SCALE GENOMIC DNA]</scope>
    <source>
        <strain evidence="8">Wikel colony</strain>
    </source>
</reference>
<dbReference type="GO" id="GO:0016042">
    <property type="term" value="P:lipid catabolic process"/>
    <property type="evidence" value="ECO:0007669"/>
    <property type="project" value="UniProtKB-KW"/>
</dbReference>
<dbReference type="PANTHER" id="PTHR12253">
    <property type="entry name" value="RH14732P"/>
    <property type="match status" value="1"/>
</dbReference>
<dbReference type="VEuPathDB" id="VectorBase:ISCP_003186"/>
<dbReference type="STRING" id="6945.B7QGM4"/>
<keyword evidence="4" id="KW-0106">Calcium</keyword>
<evidence type="ECO:0000256" key="2">
    <source>
        <dbReference type="ARBA" id="ARBA00001913"/>
    </source>
</evidence>
<dbReference type="VEuPathDB" id="VectorBase:ISCI014957"/>
<dbReference type="InterPro" id="IPR016090">
    <property type="entry name" value="PLA2-like_dom"/>
</dbReference>
<dbReference type="GO" id="GO:0004623">
    <property type="term" value="F:phospholipase A2 activity"/>
    <property type="evidence" value="ECO:0007669"/>
    <property type="project" value="UniProtKB-EC"/>
</dbReference>
<dbReference type="PhylomeDB" id="B7QGM4"/>
<name>B7QGM4_IXOSC</name>
<comment type="catalytic activity">
    <reaction evidence="1">
        <text>a 1,2-diacyl-sn-glycero-3-phosphocholine + H2O = a 1-acyl-sn-glycero-3-phosphocholine + a fatty acid + H(+)</text>
        <dbReference type="Rhea" id="RHEA:15801"/>
        <dbReference type="ChEBI" id="CHEBI:15377"/>
        <dbReference type="ChEBI" id="CHEBI:15378"/>
        <dbReference type="ChEBI" id="CHEBI:28868"/>
        <dbReference type="ChEBI" id="CHEBI:57643"/>
        <dbReference type="ChEBI" id="CHEBI:58168"/>
        <dbReference type="EC" id="3.1.1.4"/>
    </reaction>
</comment>
<evidence type="ECO:0000256" key="1">
    <source>
        <dbReference type="ARBA" id="ARBA00001604"/>
    </source>
</evidence>
<evidence type="ECO:0000259" key="7">
    <source>
        <dbReference type="Pfam" id="PF05826"/>
    </source>
</evidence>
<dbReference type="Pfam" id="PF05826">
    <property type="entry name" value="Phospholip_A2_2"/>
    <property type="match status" value="1"/>
</dbReference>
<dbReference type="EC" id="3.1.1.4" evidence="8"/>
<protein>
    <submittedName>
        <fullName evidence="8">Phospholipase A2, putative</fullName>
        <ecNumber evidence="8">3.1.1.4</ecNumber>
    </submittedName>
</protein>
<dbReference type="GO" id="GO:0006644">
    <property type="term" value="P:phospholipid metabolic process"/>
    <property type="evidence" value="ECO:0007669"/>
    <property type="project" value="InterPro"/>
</dbReference>
<dbReference type="VEuPathDB" id="VectorBase:ISCW014957"/>
<dbReference type="InterPro" id="IPR036444">
    <property type="entry name" value="PLipase_A2_dom_sf"/>
</dbReference>
<dbReference type="Gene3D" id="1.20.90.10">
    <property type="entry name" value="Phospholipase A2 domain"/>
    <property type="match status" value="1"/>
</dbReference>
<keyword evidence="6" id="KW-0443">Lipid metabolism</keyword>
<sequence length="161" mass="18044">ALIDSVLDVIPVDMVTKLNQNEMEYFLDLCESQNNAITQSQTCPLYKRDTNGAFYILGTKWCGAGDIAKDDNDLGREVETDKCCRDHDNNAGSIGSFEEEHGITNLQIFTMTNCRDDCKFYNCLVNVSTPTSDIIGTIFFNALDAHCYAYGYPEECVQYNA</sequence>
<dbReference type="OrthoDB" id="6512443at2759"/>
<dbReference type="GO" id="GO:0050482">
    <property type="term" value="P:arachidonate secretion"/>
    <property type="evidence" value="ECO:0007669"/>
    <property type="project" value="InterPro"/>
</dbReference>
<evidence type="ECO:0000256" key="4">
    <source>
        <dbReference type="ARBA" id="ARBA00022837"/>
    </source>
</evidence>
<accession>B7QGM4</accession>
<organism>
    <name type="scientific">Ixodes scapularis</name>
    <name type="common">Black-legged tick</name>
    <name type="synonym">Deer tick</name>
    <dbReference type="NCBI Taxonomy" id="6945"/>
    <lineage>
        <taxon>Eukaryota</taxon>
        <taxon>Metazoa</taxon>
        <taxon>Ecdysozoa</taxon>
        <taxon>Arthropoda</taxon>
        <taxon>Chelicerata</taxon>
        <taxon>Arachnida</taxon>
        <taxon>Acari</taxon>
        <taxon>Parasitiformes</taxon>
        <taxon>Ixodida</taxon>
        <taxon>Ixodoidea</taxon>
        <taxon>Ixodidae</taxon>
        <taxon>Ixodinae</taxon>
        <taxon>Ixodes</taxon>
    </lineage>
</organism>
<gene>
    <name evidence="8" type="ORF">IscW_ISCW014957</name>
</gene>
<evidence type="ECO:0000313" key="8">
    <source>
        <dbReference type="EMBL" id="EEC17996.1"/>
    </source>
</evidence>
<dbReference type="EMBL" id="DS932253">
    <property type="protein sequence ID" value="EEC17996.1"/>
    <property type="molecule type" value="Genomic_DNA"/>
</dbReference>
<proteinExistence type="predicted"/>
<comment type="cofactor">
    <cofactor evidence="2">
        <name>Ca(2+)</name>
        <dbReference type="ChEBI" id="CHEBI:29108"/>
    </cofactor>
</comment>
<evidence type="ECO:0000256" key="5">
    <source>
        <dbReference type="ARBA" id="ARBA00022963"/>
    </source>
</evidence>
<evidence type="ECO:0000256" key="3">
    <source>
        <dbReference type="ARBA" id="ARBA00022801"/>
    </source>
</evidence>